<evidence type="ECO:0000313" key="1">
    <source>
        <dbReference type="EMBL" id="MFC4363014.1"/>
    </source>
</evidence>
<accession>A0ABV8V6A1</accession>
<dbReference type="EMBL" id="JBHSCX010000015">
    <property type="protein sequence ID" value="MFC4363014.1"/>
    <property type="molecule type" value="Genomic_DNA"/>
</dbReference>
<comment type="caution">
    <text evidence="1">The sequence shown here is derived from an EMBL/GenBank/DDBJ whole genome shotgun (WGS) entry which is preliminary data.</text>
</comment>
<organism evidence="1 2">
    <name type="scientific">Simiduia curdlanivorans</name>
    <dbReference type="NCBI Taxonomy" id="1492769"/>
    <lineage>
        <taxon>Bacteria</taxon>
        <taxon>Pseudomonadati</taxon>
        <taxon>Pseudomonadota</taxon>
        <taxon>Gammaproteobacteria</taxon>
        <taxon>Cellvibrionales</taxon>
        <taxon>Cellvibrionaceae</taxon>
        <taxon>Simiduia</taxon>
    </lineage>
</organism>
<evidence type="ECO:0000313" key="2">
    <source>
        <dbReference type="Proteomes" id="UP001595840"/>
    </source>
</evidence>
<dbReference type="RefSeq" id="WP_290265297.1">
    <property type="nucleotide sequence ID" value="NZ_JAUFQG010000006.1"/>
</dbReference>
<protein>
    <submittedName>
        <fullName evidence="1">Uncharacterized protein</fullName>
    </submittedName>
</protein>
<name>A0ABV8V6A1_9GAMM</name>
<reference evidence="2" key="1">
    <citation type="journal article" date="2019" name="Int. J. Syst. Evol. Microbiol.">
        <title>The Global Catalogue of Microorganisms (GCM) 10K type strain sequencing project: providing services to taxonomists for standard genome sequencing and annotation.</title>
        <authorList>
            <consortium name="The Broad Institute Genomics Platform"/>
            <consortium name="The Broad Institute Genome Sequencing Center for Infectious Disease"/>
            <person name="Wu L."/>
            <person name="Ma J."/>
        </authorList>
    </citation>
    <scope>NUCLEOTIDE SEQUENCE [LARGE SCALE GENOMIC DNA]</scope>
    <source>
        <strain evidence="2">CECT 8570</strain>
    </source>
</reference>
<dbReference type="Proteomes" id="UP001595840">
    <property type="component" value="Unassembled WGS sequence"/>
</dbReference>
<gene>
    <name evidence="1" type="ORF">ACFOX3_11925</name>
</gene>
<sequence>MSTIKYLYGKKSILGPLVEGTGGIRLCDIRHYGRLENEKIRDLEERKQYEYEPGKIVLTINGHEIKAEEFASNIKLDLPARLCYCICFSNKKDAPENYDKFNADICIEFDIDKLVEFLEFVFTPSQGCSIVNKSVTHYDTNPLPNQTDPESSAFMKPAVFRDEDEYRVAVFFPFDEKTDLNHRGKMYECYKNASAVPKIYPNVNVTSCSSTTA</sequence>
<proteinExistence type="predicted"/>
<keyword evidence="2" id="KW-1185">Reference proteome</keyword>